<dbReference type="GO" id="GO:0005886">
    <property type="term" value="C:plasma membrane"/>
    <property type="evidence" value="ECO:0007669"/>
    <property type="project" value="UniProtKB-SubCell"/>
</dbReference>
<dbReference type="InterPro" id="IPR029151">
    <property type="entry name" value="Sensor-like_sf"/>
</dbReference>
<dbReference type="GO" id="GO:0016301">
    <property type="term" value="F:kinase activity"/>
    <property type="evidence" value="ECO:0007669"/>
    <property type="project" value="UniProtKB-KW"/>
</dbReference>
<name>A0A2T3QM86_PHODM</name>
<dbReference type="AlphaFoldDB" id="A0A2T3QM86"/>
<dbReference type="SUPFAM" id="SSF55073">
    <property type="entry name" value="Nucleotide cyclase"/>
    <property type="match status" value="1"/>
</dbReference>
<dbReference type="SUPFAM" id="SSF103190">
    <property type="entry name" value="Sensory domain-like"/>
    <property type="match status" value="1"/>
</dbReference>
<dbReference type="SMART" id="SM00267">
    <property type="entry name" value="GGDEF"/>
    <property type="match status" value="1"/>
</dbReference>
<keyword evidence="4" id="KW-0547">Nucleotide-binding</keyword>
<dbReference type="InterPro" id="IPR000700">
    <property type="entry name" value="PAS-assoc_C"/>
</dbReference>
<dbReference type="PANTHER" id="PTHR44757">
    <property type="entry name" value="DIGUANYLATE CYCLASE DGCP"/>
    <property type="match status" value="1"/>
</dbReference>
<dbReference type="NCBIfam" id="TIGR00254">
    <property type="entry name" value="GGDEF"/>
    <property type="match status" value="1"/>
</dbReference>
<accession>A0A2T3QM86</accession>
<dbReference type="Pfam" id="PF00990">
    <property type="entry name" value="GGDEF"/>
    <property type="match status" value="1"/>
</dbReference>
<evidence type="ECO:0000256" key="4">
    <source>
        <dbReference type="ARBA" id="ARBA00022741"/>
    </source>
</evidence>
<dbReference type="InterPro" id="IPR029787">
    <property type="entry name" value="Nucleotide_cyclase"/>
</dbReference>
<dbReference type="OrthoDB" id="9804951at2"/>
<dbReference type="EMBL" id="UATL01000001">
    <property type="protein sequence ID" value="SPY28034.1"/>
    <property type="molecule type" value="Genomic_DNA"/>
</dbReference>
<evidence type="ECO:0000256" key="3">
    <source>
        <dbReference type="ARBA" id="ARBA00022679"/>
    </source>
</evidence>
<dbReference type="SUPFAM" id="SSF141868">
    <property type="entry name" value="EAL domain-like"/>
    <property type="match status" value="1"/>
</dbReference>
<dbReference type="InterPro" id="IPR035919">
    <property type="entry name" value="EAL_sf"/>
</dbReference>
<dbReference type="GO" id="GO:0005524">
    <property type="term" value="F:ATP binding"/>
    <property type="evidence" value="ECO:0007669"/>
    <property type="project" value="UniProtKB-KW"/>
</dbReference>
<evidence type="ECO:0000256" key="7">
    <source>
        <dbReference type="ARBA" id="ARBA00023012"/>
    </source>
</evidence>
<protein>
    <submittedName>
        <fullName evidence="8">Cyclic di-GMP phosphodiesterase Gmr</fullName>
        <ecNumber evidence="8">3.1.4.52</ecNumber>
    </submittedName>
</protein>
<dbReference type="NCBIfam" id="TIGR00229">
    <property type="entry name" value="sensory_box"/>
    <property type="match status" value="1"/>
</dbReference>
<dbReference type="Pfam" id="PF13188">
    <property type="entry name" value="PAS_8"/>
    <property type="match status" value="1"/>
</dbReference>
<dbReference type="RefSeq" id="WP_005299723.1">
    <property type="nucleotide sequence ID" value="NZ_UATL01000001.1"/>
</dbReference>
<dbReference type="Pfam" id="PF13426">
    <property type="entry name" value="PAS_9"/>
    <property type="match status" value="1"/>
</dbReference>
<dbReference type="SMART" id="SM00091">
    <property type="entry name" value="PAS"/>
    <property type="match status" value="2"/>
</dbReference>
<organism evidence="8 9">
    <name type="scientific">Photobacterium damselae</name>
    <dbReference type="NCBI Taxonomy" id="38293"/>
    <lineage>
        <taxon>Bacteria</taxon>
        <taxon>Pseudomonadati</taxon>
        <taxon>Pseudomonadota</taxon>
        <taxon>Gammaproteobacteria</taxon>
        <taxon>Vibrionales</taxon>
        <taxon>Vibrionaceae</taxon>
        <taxon>Photobacterium</taxon>
    </lineage>
</organism>
<dbReference type="InterPro" id="IPR000014">
    <property type="entry name" value="PAS"/>
</dbReference>
<reference evidence="8 9" key="1">
    <citation type="submission" date="2018-06" db="EMBL/GenBank/DDBJ databases">
        <authorList>
            <consortium name="Pathogen Informatics"/>
            <person name="Doyle S."/>
        </authorList>
    </citation>
    <scope>NUCLEOTIDE SEQUENCE [LARGE SCALE GENOMIC DNA]</scope>
    <source>
        <strain evidence="8 9">NCTC11647</strain>
    </source>
</reference>
<evidence type="ECO:0000256" key="2">
    <source>
        <dbReference type="ARBA" id="ARBA00022553"/>
    </source>
</evidence>
<dbReference type="SUPFAM" id="SSF55785">
    <property type="entry name" value="PYP-like sensor domain (PAS domain)"/>
    <property type="match status" value="1"/>
</dbReference>
<evidence type="ECO:0000313" key="8">
    <source>
        <dbReference type="EMBL" id="SPY28034.1"/>
    </source>
</evidence>
<dbReference type="InterPro" id="IPR043128">
    <property type="entry name" value="Rev_trsase/Diguanyl_cyclase"/>
</dbReference>
<keyword evidence="2" id="KW-0597">Phosphoprotein</keyword>
<dbReference type="SMART" id="SM00052">
    <property type="entry name" value="EAL"/>
    <property type="match status" value="1"/>
</dbReference>
<dbReference type="PROSITE" id="PS50112">
    <property type="entry name" value="PAS"/>
    <property type="match status" value="1"/>
</dbReference>
<dbReference type="InterPro" id="IPR001633">
    <property type="entry name" value="EAL_dom"/>
</dbReference>
<keyword evidence="8" id="KW-0378">Hydrolase</keyword>
<keyword evidence="7" id="KW-0902">Two-component regulatory system</keyword>
<dbReference type="Gene3D" id="3.30.450.20">
    <property type="entry name" value="PAS domain"/>
    <property type="match status" value="3"/>
</dbReference>
<dbReference type="PROSITE" id="PS50887">
    <property type="entry name" value="GGDEF"/>
    <property type="match status" value="1"/>
</dbReference>
<dbReference type="Gene3D" id="3.20.20.450">
    <property type="entry name" value="EAL domain"/>
    <property type="match status" value="1"/>
</dbReference>
<dbReference type="Proteomes" id="UP000251647">
    <property type="component" value="Unassembled WGS sequence"/>
</dbReference>
<dbReference type="EC" id="3.1.4.52" evidence="8"/>
<dbReference type="PROSITE" id="PS50113">
    <property type="entry name" value="PAC"/>
    <property type="match status" value="1"/>
</dbReference>
<keyword evidence="3" id="KW-0808">Transferase</keyword>
<dbReference type="InterPro" id="IPR052155">
    <property type="entry name" value="Biofilm_reg_signaling"/>
</dbReference>
<dbReference type="PROSITE" id="PS50883">
    <property type="entry name" value="EAL"/>
    <property type="match status" value="1"/>
</dbReference>
<evidence type="ECO:0000313" key="9">
    <source>
        <dbReference type="Proteomes" id="UP000251647"/>
    </source>
</evidence>
<proteinExistence type="predicted"/>
<dbReference type="PANTHER" id="PTHR44757:SF2">
    <property type="entry name" value="BIOFILM ARCHITECTURE MAINTENANCE PROTEIN MBAA"/>
    <property type="match status" value="1"/>
</dbReference>
<dbReference type="CDD" id="cd01949">
    <property type="entry name" value="GGDEF"/>
    <property type="match status" value="1"/>
</dbReference>
<dbReference type="Gene3D" id="3.30.70.270">
    <property type="match status" value="1"/>
</dbReference>
<dbReference type="InterPro" id="IPR000160">
    <property type="entry name" value="GGDEF_dom"/>
</dbReference>
<evidence type="ECO:0000256" key="1">
    <source>
        <dbReference type="ARBA" id="ARBA00004533"/>
    </source>
</evidence>
<dbReference type="GO" id="GO:0000160">
    <property type="term" value="P:phosphorelay signal transduction system"/>
    <property type="evidence" value="ECO:0007669"/>
    <property type="project" value="UniProtKB-KW"/>
</dbReference>
<dbReference type="Pfam" id="PF00563">
    <property type="entry name" value="EAL"/>
    <property type="match status" value="1"/>
</dbReference>
<dbReference type="GO" id="GO:0071111">
    <property type="term" value="F:cyclic-guanylate-specific phosphodiesterase activity"/>
    <property type="evidence" value="ECO:0007669"/>
    <property type="project" value="UniProtKB-EC"/>
</dbReference>
<gene>
    <name evidence="8" type="primary">gmr_3</name>
    <name evidence="8" type="ORF">NCTC11647_01120</name>
</gene>
<dbReference type="InterPro" id="IPR035965">
    <property type="entry name" value="PAS-like_dom_sf"/>
</dbReference>
<dbReference type="CDD" id="cd01948">
    <property type="entry name" value="EAL"/>
    <property type="match status" value="1"/>
</dbReference>
<keyword evidence="5" id="KW-0418">Kinase</keyword>
<comment type="subcellular location">
    <subcellularLocation>
        <location evidence="1">Cell inner membrane</location>
    </subcellularLocation>
</comment>
<sequence length="1021" mass="117633">MKQVLIRFIGILLPLIAIVATASWYFYQQDVAQLQERVKEKEHNYHSSLMQIHKLHFKSTIHDLTYLSGKIQPQHGNKLSVEEIRKTFNQLMINTPEYFSIALLDKKGYPIIQTNSLKSQQNLPPQDIYRHYQTIIKNIPERSILVSPFLYYENEILYNFMLTIGHNKFSSILLSYRLNTFLNDFSKDYSWTNGKNFILDENGNLIVKAENELWPYSMTKEKFSDLYKKEWDLIKNNKQGQFTIEGQLFTFTNFSLINITASNSNIPSVNFPWVIITKTDIHQEVNHLLYSQQRIIKIIAFVVFIMSLFSACIVLAWHFSQQLLYEKKLRKERDNILDRYSSVIRNTADGLILINRKKQIKSLNYAACSIFNITTDSVGQSILSITTDKTVTAEILRLFNLVSAEKPNSKHTIFKAKTILNTISIRHIELMVSKIDSTNQDEFLFNIKDITYWVQRENKIRNLSQVIEQSDDGIVIISFDGIIEYVNKSFELAKNKRSYELVGTKAEVLLEPYNIPDLELEQLHKKIQRGETIQYIVDYFDNNHNTIYEHKKISPIKNNNGDITHYVSITRNITEQIIAEEKLKRLAHYDDKTSLPNRVHLTNKIANYIQSSETPAILLDIDLDNFKTVNETLGMECGDEILLVIAQRLQIFAQSGIIARVSGDEFVLFLTNLAVIPDFQRFCQQIHEYISQPIQIQHKSLSINISIGIARYPQDATTTDSLIKYANIALYEAKDRGRNRDCYFDIEMAERSTKQLQLEMQLRESLGTERYELFYQPKVDTRTHKLVGAEALLRWRDQYGKLVSPTDVIPILELSGLIIPVGEQLITQACMTLKRWQEQGLQLHLALNLSAKQLEDSDIVETFERSIILTGCDPSLLQVELTESILMTDVKLALDTLTRLQTLGIKIAIDDFGTGYSSLAYLHTFPIHILKVDRSFVKDLPFCADSITISKAIVELAHSLNLQVVAEGVEDKHQAAFLNSINVDELQGFYFGKPMPIQDFETHFLPNNSKNHSPCSESAKQ</sequence>
<evidence type="ECO:0000256" key="5">
    <source>
        <dbReference type="ARBA" id="ARBA00022777"/>
    </source>
</evidence>
<keyword evidence="6" id="KW-0067">ATP-binding</keyword>
<evidence type="ECO:0000256" key="6">
    <source>
        <dbReference type="ARBA" id="ARBA00022840"/>
    </source>
</evidence>